<evidence type="ECO:0000259" key="2">
    <source>
        <dbReference type="PROSITE" id="PS50966"/>
    </source>
</evidence>
<dbReference type="InterPro" id="IPR007527">
    <property type="entry name" value="Znf_SWIM"/>
</dbReference>
<evidence type="ECO:0000313" key="4">
    <source>
        <dbReference type="Proteomes" id="UP001219518"/>
    </source>
</evidence>
<name>A0AAE1LUJ8_9NEOP</name>
<dbReference type="GO" id="GO:0006281">
    <property type="term" value="P:DNA repair"/>
    <property type="evidence" value="ECO:0007669"/>
    <property type="project" value="UniProtKB-ARBA"/>
</dbReference>
<dbReference type="EMBL" id="JAHWGI010001414">
    <property type="protein sequence ID" value="KAK3930907.1"/>
    <property type="molecule type" value="Genomic_DNA"/>
</dbReference>
<keyword evidence="4" id="KW-1185">Reference proteome</keyword>
<sequence>MARRSVLKLYHINDYFMKFDDCHKLVEDEEEFETVFHSSSGKPVSKKKKKSDLHKQFRRGEKAYESNHVKSFVWDGSHLVIKGSVRASMKTQNYTTTVALNEDFSIKETTCTCVRGIACHHIAALLICGHYNISVTDIECTWKAKKSQERNDGLSFDQLYPSKKAFSALEECTEEELLNMHTTISQCGRGGAGIAWILQPEPEPENDSTDDESTDSVSIPNIMSILKSPEFIAASDKFQCLLTLAKLSPTEIHKIASATVGQITNPLWTEGRLFRFNGSKIGDIIHASIKNRKLCESLLKSLFEKVKVKATVVQDVKGGKYKTGVNAAQWGSDHESVAKKKFEEETGLVVRETGLWIHESGLWACSPDGLVGTSAVLEIKCPFQFRNASSLKECLMNEDEFFRCAVSKRYAIFYDEDMDKFVMWDDHSYYHQVQGELWCSFRDICYFVVWIPTDIAIVEVERSDSWYESNLPRLIDKYGKDFLPRLLKHREE</sequence>
<dbReference type="PANTHER" id="PTHR46609:SF8">
    <property type="entry name" value="YQAJ VIRAL RECOMBINASE DOMAIN-CONTAINING PROTEIN"/>
    <property type="match status" value="1"/>
</dbReference>
<dbReference type="Proteomes" id="UP001219518">
    <property type="component" value="Unassembled WGS sequence"/>
</dbReference>
<keyword evidence="1" id="KW-0863">Zinc-finger</keyword>
<dbReference type="InterPro" id="IPR011604">
    <property type="entry name" value="PDDEXK-like_dom_sf"/>
</dbReference>
<keyword evidence="1" id="KW-0479">Metal-binding</keyword>
<proteinExistence type="predicted"/>
<dbReference type="Gene3D" id="3.90.320.10">
    <property type="match status" value="1"/>
</dbReference>
<evidence type="ECO:0000256" key="1">
    <source>
        <dbReference type="PROSITE-ProRule" id="PRU00325"/>
    </source>
</evidence>
<dbReference type="SUPFAM" id="SSF52980">
    <property type="entry name" value="Restriction endonuclease-like"/>
    <property type="match status" value="1"/>
</dbReference>
<keyword evidence="3" id="KW-0269">Exonuclease</keyword>
<dbReference type="PROSITE" id="PS50966">
    <property type="entry name" value="ZF_SWIM"/>
    <property type="match status" value="1"/>
</dbReference>
<reference evidence="3" key="2">
    <citation type="journal article" date="2023" name="BMC Genomics">
        <title>Pest status, molecular evolution, and epigenetic factors derived from the genome assembly of Frankliniella fusca, a thysanopteran phytovirus vector.</title>
        <authorList>
            <person name="Catto M.A."/>
            <person name="Labadie P.E."/>
            <person name="Jacobson A.L."/>
            <person name="Kennedy G.G."/>
            <person name="Srinivasan R."/>
            <person name="Hunt B.G."/>
        </authorList>
    </citation>
    <scope>NUCLEOTIDE SEQUENCE</scope>
    <source>
        <strain evidence="3">PL_HMW_Pooled</strain>
    </source>
</reference>
<feature type="domain" description="SWIM-type" evidence="2">
    <location>
        <begin position="94"/>
        <end position="130"/>
    </location>
</feature>
<dbReference type="GO" id="GO:0008270">
    <property type="term" value="F:zinc ion binding"/>
    <property type="evidence" value="ECO:0007669"/>
    <property type="project" value="UniProtKB-KW"/>
</dbReference>
<evidence type="ECO:0000313" key="3">
    <source>
        <dbReference type="EMBL" id="KAK3930907.1"/>
    </source>
</evidence>
<gene>
    <name evidence="3" type="ORF">KUF71_005887</name>
</gene>
<dbReference type="InterPro" id="IPR019080">
    <property type="entry name" value="YqaJ_viral_recombinase"/>
</dbReference>
<dbReference type="InterPro" id="IPR051703">
    <property type="entry name" value="NF-kappa-B_Signaling_Reg"/>
</dbReference>
<dbReference type="Pfam" id="PF09588">
    <property type="entry name" value="YqaJ"/>
    <property type="match status" value="1"/>
</dbReference>
<dbReference type="GO" id="GO:0004527">
    <property type="term" value="F:exonuclease activity"/>
    <property type="evidence" value="ECO:0007669"/>
    <property type="project" value="UniProtKB-KW"/>
</dbReference>
<protein>
    <submittedName>
        <fullName evidence="3">Exonuclease</fullName>
    </submittedName>
</protein>
<accession>A0AAE1LUJ8</accession>
<organism evidence="3 4">
    <name type="scientific">Frankliniella fusca</name>
    <dbReference type="NCBI Taxonomy" id="407009"/>
    <lineage>
        <taxon>Eukaryota</taxon>
        <taxon>Metazoa</taxon>
        <taxon>Ecdysozoa</taxon>
        <taxon>Arthropoda</taxon>
        <taxon>Hexapoda</taxon>
        <taxon>Insecta</taxon>
        <taxon>Pterygota</taxon>
        <taxon>Neoptera</taxon>
        <taxon>Paraneoptera</taxon>
        <taxon>Thysanoptera</taxon>
        <taxon>Terebrantia</taxon>
        <taxon>Thripoidea</taxon>
        <taxon>Thripidae</taxon>
        <taxon>Frankliniella</taxon>
    </lineage>
</organism>
<dbReference type="CDD" id="cd22343">
    <property type="entry name" value="PDDEXK_lambda_exonuclease-like"/>
    <property type="match status" value="1"/>
</dbReference>
<dbReference type="AlphaFoldDB" id="A0AAE1LUJ8"/>
<comment type="caution">
    <text evidence="3">The sequence shown here is derived from an EMBL/GenBank/DDBJ whole genome shotgun (WGS) entry which is preliminary data.</text>
</comment>
<dbReference type="PANTHER" id="PTHR46609">
    <property type="entry name" value="EXONUCLEASE, PHAGE-TYPE/RECB, C-TERMINAL DOMAIN-CONTAINING PROTEIN"/>
    <property type="match status" value="1"/>
</dbReference>
<reference evidence="3" key="1">
    <citation type="submission" date="2021-07" db="EMBL/GenBank/DDBJ databases">
        <authorList>
            <person name="Catto M.A."/>
            <person name="Jacobson A."/>
            <person name="Kennedy G."/>
            <person name="Labadie P."/>
            <person name="Hunt B.G."/>
            <person name="Srinivasan R."/>
        </authorList>
    </citation>
    <scope>NUCLEOTIDE SEQUENCE</scope>
    <source>
        <strain evidence="3">PL_HMW_Pooled</strain>
        <tissue evidence="3">Head</tissue>
    </source>
</reference>
<keyword evidence="3" id="KW-0540">Nuclease</keyword>
<dbReference type="Pfam" id="PF04434">
    <property type="entry name" value="SWIM"/>
    <property type="match status" value="1"/>
</dbReference>
<keyword evidence="1" id="KW-0862">Zinc</keyword>
<dbReference type="InterPro" id="IPR011335">
    <property type="entry name" value="Restrct_endonuc-II-like"/>
</dbReference>
<keyword evidence="3" id="KW-0378">Hydrolase</keyword>